<gene>
    <name evidence="2" type="ORF">ASPCAL14802</name>
</gene>
<proteinExistence type="predicted"/>
<evidence type="ECO:0000313" key="2">
    <source>
        <dbReference type="EMBL" id="CEL11703.1"/>
    </source>
</evidence>
<protein>
    <submittedName>
        <fullName evidence="2">Uncharacterized protein</fullName>
    </submittedName>
</protein>
<organism evidence="2 3">
    <name type="scientific">Aspergillus calidoustus</name>
    <dbReference type="NCBI Taxonomy" id="454130"/>
    <lineage>
        <taxon>Eukaryota</taxon>
        <taxon>Fungi</taxon>
        <taxon>Dikarya</taxon>
        <taxon>Ascomycota</taxon>
        <taxon>Pezizomycotina</taxon>
        <taxon>Eurotiomycetes</taxon>
        <taxon>Eurotiomycetidae</taxon>
        <taxon>Eurotiales</taxon>
        <taxon>Aspergillaceae</taxon>
        <taxon>Aspergillus</taxon>
        <taxon>Aspergillus subgen. Nidulantes</taxon>
    </lineage>
</organism>
<keyword evidence="1" id="KW-0472">Membrane</keyword>
<sequence length="218" mass="25345">MCSAVFVETSTPSNLLYREKNKERGGFGEMTVFRQRFTRWNFFTTTGVWHNVAYIFGSWKLGRWEVGTKIFVCSDSQVYETILYLLTPFILPVSLIVQPWFCVAMSFAILGLYLLQVMIFNEIHLRFKKERVSTWTIVGYYMPYKIIISFINVGSCYWALFKYGRYFAQRHPKLTEDHKAVGLVLTLQQAIRTGQGVARNLSRRYQSRRSGHTSVPGG</sequence>
<evidence type="ECO:0000256" key="1">
    <source>
        <dbReference type="SAM" id="Phobius"/>
    </source>
</evidence>
<feature type="transmembrane region" description="Helical" evidence="1">
    <location>
        <begin position="140"/>
        <end position="160"/>
    </location>
</feature>
<name>A0A0U5GJW7_ASPCI</name>
<dbReference type="OMA" id="PICFHIR"/>
<dbReference type="EMBL" id="CDMC01000030">
    <property type="protein sequence ID" value="CEL11703.1"/>
    <property type="molecule type" value="Genomic_DNA"/>
</dbReference>
<dbReference type="STRING" id="454130.A0A0U5GJW7"/>
<dbReference type="OrthoDB" id="2590398at2759"/>
<feature type="transmembrane region" description="Helical" evidence="1">
    <location>
        <begin position="100"/>
        <end position="120"/>
    </location>
</feature>
<keyword evidence="1" id="KW-0812">Transmembrane</keyword>
<keyword evidence="3" id="KW-1185">Reference proteome</keyword>
<reference evidence="3" key="1">
    <citation type="journal article" date="2016" name="Genome Announc.">
        <title>Draft genome sequences of fungus Aspergillus calidoustus.</title>
        <authorList>
            <person name="Horn F."/>
            <person name="Linde J."/>
            <person name="Mattern D.J."/>
            <person name="Walther G."/>
            <person name="Guthke R."/>
            <person name="Scherlach K."/>
            <person name="Martin K."/>
            <person name="Brakhage A.A."/>
            <person name="Petzke L."/>
            <person name="Valiante V."/>
        </authorList>
    </citation>
    <scope>NUCLEOTIDE SEQUENCE [LARGE SCALE GENOMIC DNA]</scope>
    <source>
        <strain evidence="3">SF006504</strain>
    </source>
</reference>
<dbReference type="AlphaFoldDB" id="A0A0U5GJW7"/>
<accession>A0A0U5GJW7</accession>
<evidence type="ECO:0000313" key="3">
    <source>
        <dbReference type="Proteomes" id="UP000054771"/>
    </source>
</evidence>
<dbReference type="Proteomes" id="UP000054771">
    <property type="component" value="Unassembled WGS sequence"/>
</dbReference>
<keyword evidence="1" id="KW-1133">Transmembrane helix</keyword>